<organism evidence="1 2">
    <name type="scientific">Paramuricea clavata</name>
    <name type="common">Red gorgonian</name>
    <name type="synonym">Violescent sea-whip</name>
    <dbReference type="NCBI Taxonomy" id="317549"/>
    <lineage>
        <taxon>Eukaryota</taxon>
        <taxon>Metazoa</taxon>
        <taxon>Cnidaria</taxon>
        <taxon>Anthozoa</taxon>
        <taxon>Octocorallia</taxon>
        <taxon>Malacalcyonacea</taxon>
        <taxon>Plexauridae</taxon>
        <taxon>Paramuricea</taxon>
    </lineage>
</organism>
<accession>A0A7D9L717</accession>
<name>A0A7D9L717_PARCT</name>
<dbReference type="EMBL" id="CACRXK020014933">
    <property type="protein sequence ID" value="CAB4027645.1"/>
    <property type="molecule type" value="Genomic_DNA"/>
</dbReference>
<sequence>MSSRIVLRNCLYGINVNEGPLYFASPEIKDKINLVTYDENIPGSEIVNSILYNLCNVFPPQEDIVKARINDRSLESGLRAKWNESGSIWSSFLLAMNSETERSYQSSFVVKINNEDNENTQQYTRDIIDFAKSFGIPCILKLVPRETKPGYMVDIISCESQSPEIDRFEILPVKYSGYHPLFNFGHSIFKSFDETRNILDLADCHLTLPEIKKLKHLVEEYSKKTSPTKAAYPNPFIVVEGLDGVGKFILQVRIVEMRIILLFIPGSHALRF</sequence>
<evidence type="ECO:0000313" key="1">
    <source>
        <dbReference type="EMBL" id="CAB4027645.1"/>
    </source>
</evidence>
<protein>
    <submittedName>
        <fullName evidence="1">Uncharacterized protein</fullName>
    </submittedName>
</protein>
<reference evidence="1" key="1">
    <citation type="submission" date="2020-04" db="EMBL/GenBank/DDBJ databases">
        <authorList>
            <person name="Alioto T."/>
            <person name="Alioto T."/>
            <person name="Gomez Garrido J."/>
        </authorList>
    </citation>
    <scope>NUCLEOTIDE SEQUENCE</scope>
    <source>
        <strain evidence="1">A484AB</strain>
    </source>
</reference>
<keyword evidence="2" id="KW-1185">Reference proteome</keyword>
<dbReference type="OrthoDB" id="425602at2759"/>
<gene>
    <name evidence="1" type="ORF">PACLA_8A053404</name>
</gene>
<dbReference type="Proteomes" id="UP001152795">
    <property type="component" value="Unassembled WGS sequence"/>
</dbReference>
<evidence type="ECO:0000313" key="2">
    <source>
        <dbReference type="Proteomes" id="UP001152795"/>
    </source>
</evidence>
<proteinExistence type="predicted"/>
<comment type="caution">
    <text evidence="1">The sequence shown here is derived from an EMBL/GenBank/DDBJ whole genome shotgun (WGS) entry which is preliminary data.</text>
</comment>
<dbReference type="AlphaFoldDB" id="A0A7D9L717"/>